<accession>A0A9W7CW52</accession>
<evidence type="ECO:0000313" key="1">
    <source>
        <dbReference type="EMBL" id="GMF40950.1"/>
    </source>
</evidence>
<proteinExistence type="predicted"/>
<gene>
    <name evidence="1" type="ORF">Plil01_001661000</name>
</gene>
<keyword evidence="2" id="KW-1185">Reference proteome</keyword>
<organism evidence="1 2">
    <name type="scientific">Phytophthora lilii</name>
    <dbReference type="NCBI Taxonomy" id="2077276"/>
    <lineage>
        <taxon>Eukaryota</taxon>
        <taxon>Sar</taxon>
        <taxon>Stramenopiles</taxon>
        <taxon>Oomycota</taxon>
        <taxon>Peronosporomycetes</taxon>
        <taxon>Peronosporales</taxon>
        <taxon>Peronosporaceae</taxon>
        <taxon>Phytophthora</taxon>
    </lineage>
</organism>
<reference evidence="1" key="1">
    <citation type="submission" date="2023-04" db="EMBL/GenBank/DDBJ databases">
        <title>Phytophthora lilii NBRC 32176.</title>
        <authorList>
            <person name="Ichikawa N."/>
            <person name="Sato H."/>
            <person name="Tonouchi N."/>
        </authorList>
    </citation>
    <scope>NUCLEOTIDE SEQUENCE</scope>
    <source>
        <strain evidence="1">NBRC 32176</strain>
    </source>
</reference>
<protein>
    <submittedName>
        <fullName evidence="1">Unnamed protein product</fullName>
    </submittedName>
</protein>
<comment type="caution">
    <text evidence="1">The sequence shown here is derived from an EMBL/GenBank/DDBJ whole genome shotgun (WGS) entry which is preliminary data.</text>
</comment>
<dbReference type="Proteomes" id="UP001165083">
    <property type="component" value="Unassembled WGS sequence"/>
</dbReference>
<dbReference type="EMBL" id="BSXW01002120">
    <property type="protein sequence ID" value="GMF40950.1"/>
    <property type="molecule type" value="Genomic_DNA"/>
</dbReference>
<name>A0A9W7CW52_9STRA</name>
<sequence>MEKLYKFIKNNIAYILQGGNGYYLTKNRDAFGEIDYAVVKDIKQFDMICNINNAIELDDDGKIETDSTDFDTDHILSLRISDVIYITVMTSGLVN</sequence>
<evidence type="ECO:0000313" key="2">
    <source>
        <dbReference type="Proteomes" id="UP001165083"/>
    </source>
</evidence>
<dbReference type="AlphaFoldDB" id="A0A9W7CW52"/>